<feature type="region of interest" description="Disordered" evidence="2">
    <location>
        <begin position="1"/>
        <end position="23"/>
    </location>
</feature>
<dbReference type="EMBL" id="OU893344">
    <property type="protein sequence ID" value="CAG9785167.1"/>
    <property type="molecule type" value="Genomic_DNA"/>
</dbReference>
<dbReference type="OrthoDB" id="6415662at2759"/>
<reference evidence="4" key="2">
    <citation type="submission" date="2022-10" db="EMBL/GenBank/DDBJ databases">
        <authorList>
            <consortium name="ENA_rothamsted_submissions"/>
            <consortium name="culmorum"/>
            <person name="King R."/>
        </authorList>
    </citation>
    <scope>NUCLEOTIDE SEQUENCE</scope>
</reference>
<evidence type="ECO:0000256" key="1">
    <source>
        <dbReference type="ARBA" id="ARBA00023157"/>
    </source>
</evidence>
<dbReference type="AlphaFoldDB" id="A0A9N9QXC3"/>
<dbReference type="InterPro" id="IPR013162">
    <property type="entry name" value="CD80_C2-set"/>
</dbReference>
<protein>
    <recommendedName>
        <fullName evidence="3">Ig-like domain-containing protein</fullName>
    </recommendedName>
</protein>
<accession>A0A9N9QXC3</accession>
<organism evidence="4 5">
    <name type="scientific">Diatraea saccharalis</name>
    <name type="common">sugarcane borer</name>
    <dbReference type="NCBI Taxonomy" id="40085"/>
    <lineage>
        <taxon>Eukaryota</taxon>
        <taxon>Metazoa</taxon>
        <taxon>Ecdysozoa</taxon>
        <taxon>Arthropoda</taxon>
        <taxon>Hexapoda</taxon>
        <taxon>Insecta</taxon>
        <taxon>Pterygota</taxon>
        <taxon>Neoptera</taxon>
        <taxon>Endopterygota</taxon>
        <taxon>Lepidoptera</taxon>
        <taxon>Glossata</taxon>
        <taxon>Ditrysia</taxon>
        <taxon>Pyraloidea</taxon>
        <taxon>Crambidae</taxon>
        <taxon>Crambinae</taxon>
        <taxon>Diatraea</taxon>
    </lineage>
</organism>
<feature type="domain" description="Ig-like" evidence="3">
    <location>
        <begin position="15"/>
        <end position="66"/>
    </location>
</feature>
<dbReference type="PROSITE" id="PS50835">
    <property type="entry name" value="IG_LIKE"/>
    <property type="match status" value="1"/>
</dbReference>
<dbReference type="Proteomes" id="UP001153714">
    <property type="component" value="Chromosome 13"/>
</dbReference>
<evidence type="ECO:0000313" key="4">
    <source>
        <dbReference type="EMBL" id="CAG9785167.1"/>
    </source>
</evidence>
<gene>
    <name evidence="4" type="ORF">DIATSA_LOCUS3222</name>
</gene>
<reference evidence="4" key="1">
    <citation type="submission" date="2021-12" db="EMBL/GenBank/DDBJ databases">
        <authorList>
            <person name="King R."/>
        </authorList>
    </citation>
    <scope>NUCLEOTIDE SEQUENCE</scope>
</reference>
<keyword evidence="5" id="KW-1185">Reference proteome</keyword>
<evidence type="ECO:0000259" key="3">
    <source>
        <dbReference type="PROSITE" id="PS50835"/>
    </source>
</evidence>
<evidence type="ECO:0000313" key="5">
    <source>
        <dbReference type="Proteomes" id="UP001153714"/>
    </source>
</evidence>
<dbReference type="InterPro" id="IPR007110">
    <property type="entry name" value="Ig-like_dom"/>
</dbReference>
<keyword evidence="1" id="KW-1015">Disulfide bond</keyword>
<sequence length="66" mass="7308">MPAPKNIFHLPKEGPRITGNEQENRRGDSMFLNCTSGRSYPAAVLSWDIDGEKTMLHKAGLPIISI</sequence>
<evidence type="ECO:0000256" key="2">
    <source>
        <dbReference type="SAM" id="MobiDB-lite"/>
    </source>
</evidence>
<dbReference type="Pfam" id="PF08205">
    <property type="entry name" value="C2-set_2"/>
    <property type="match status" value="1"/>
</dbReference>
<name>A0A9N9QXC3_9NEOP</name>
<proteinExistence type="predicted"/>